<comment type="similarity">
    <text evidence="2 5">Belongs to the sulfotransferase 1 family.</text>
</comment>
<name>A0AAD1T561_PELCU</name>
<dbReference type="InterPro" id="IPR000863">
    <property type="entry name" value="Sulfotransferase_dom"/>
</dbReference>
<evidence type="ECO:0000313" key="9">
    <source>
        <dbReference type="Proteomes" id="UP001295444"/>
    </source>
</evidence>
<dbReference type="InterPro" id="IPR027417">
    <property type="entry name" value="P-loop_NTPase"/>
</dbReference>
<dbReference type="PANTHER" id="PTHR11783">
    <property type="entry name" value="SULFOTRANSFERASE SULT"/>
    <property type="match status" value="1"/>
</dbReference>
<protein>
    <recommendedName>
        <fullName evidence="5">Sulfotransferase</fullName>
        <ecNumber evidence="5">2.8.2.-</ecNumber>
    </recommendedName>
</protein>
<dbReference type="Pfam" id="PF00685">
    <property type="entry name" value="Sulfotransfer_1"/>
    <property type="match status" value="1"/>
</dbReference>
<dbReference type="SUPFAM" id="SSF52540">
    <property type="entry name" value="P-loop containing nucleoside triphosphate hydrolases"/>
    <property type="match status" value="1"/>
</dbReference>
<sequence>MMGKENFVHKGTPFAVNVHSEESLNYAENEFPVLDDDIFNVTYPKSGTNWMIEILNLIKYKGDTTMSNRVPIYERSPWYETIFGKEQVKALNHPRIISSHLPYHMFAKSFSKSKAKIIYTMRNPKDVFVSNYHFAHALQIFKEPKSLQEHMDNFLQGNSLYGSWFDHVKGWMQMKEDRRFFYITYEELQQDLRGCVLRICKFLGQELEDEAIDSVVKNSSFKVMKDNKMANWTTIPSDVLDHSKGSFMRKGTCLLYLHQKRLMCWSMPLFVLALTTAVPFSVVICVFSLHHCNLL</sequence>
<reference evidence="8" key="1">
    <citation type="submission" date="2022-03" db="EMBL/GenBank/DDBJ databases">
        <authorList>
            <person name="Alioto T."/>
            <person name="Alioto T."/>
            <person name="Gomez Garrido J."/>
        </authorList>
    </citation>
    <scope>NUCLEOTIDE SEQUENCE</scope>
</reference>
<accession>A0AAD1T561</accession>
<evidence type="ECO:0000256" key="2">
    <source>
        <dbReference type="ARBA" id="ARBA00005771"/>
    </source>
</evidence>
<dbReference type="Proteomes" id="UP001295444">
    <property type="component" value="Chromosome 10"/>
</dbReference>
<feature type="transmembrane region" description="Helical" evidence="6">
    <location>
        <begin position="269"/>
        <end position="289"/>
    </location>
</feature>
<feature type="domain" description="Sulfotransferase" evidence="7">
    <location>
        <begin position="35"/>
        <end position="252"/>
    </location>
</feature>
<dbReference type="GO" id="GO:0005737">
    <property type="term" value="C:cytoplasm"/>
    <property type="evidence" value="ECO:0007669"/>
    <property type="project" value="UniProtKB-SubCell"/>
</dbReference>
<organism evidence="8 9">
    <name type="scientific">Pelobates cultripes</name>
    <name type="common">Western spadefoot toad</name>
    <dbReference type="NCBI Taxonomy" id="61616"/>
    <lineage>
        <taxon>Eukaryota</taxon>
        <taxon>Metazoa</taxon>
        <taxon>Chordata</taxon>
        <taxon>Craniata</taxon>
        <taxon>Vertebrata</taxon>
        <taxon>Euteleostomi</taxon>
        <taxon>Amphibia</taxon>
        <taxon>Batrachia</taxon>
        <taxon>Anura</taxon>
        <taxon>Pelobatoidea</taxon>
        <taxon>Pelobatidae</taxon>
        <taxon>Pelobates</taxon>
    </lineage>
</organism>
<keyword evidence="6" id="KW-0812">Transmembrane</keyword>
<dbReference type="EC" id="2.8.2.-" evidence="5"/>
<evidence type="ECO:0000256" key="6">
    <source>
        <dbReference type="SAM" id="Phobius"/>
    </source>
</evidence>
<keyword evidence="6" id="KW-0472">Membrane</keyword>
<dbReference type="AlphaFoldDB" id="A0AAD1T561"/>
<evidence type="ECO:0000259" key="7">
    <source>
        <dbReference type="Pfam" id="PF00685"/>
    </source>
</evidence>
<keyword evidence="9" id="KW-1185">Reference proteome</keyword>
<dbReference type="FunFam" id="3.40.50.300:FF:000433">
    <property type="entry name" value="Estrogen sulfotransferase"/>
    <property type="match status" value="1"/>
</dbReference>
<comment type="subcellular location">
    <subcellularLocation>
        <location evidence="1">Cytoplasm</location>
    </subcellularLocation>
</comment>
<gene>
    <name evidence="8" type="ORF">PECUL_23A040219</name>
</gene>
<evidence type="ECO:0000256" key="1">
    <source>
        <dbReference type="ARBA" id="ARBA00004496"/>
    </source>
</evidence>
<keyword evidence="3" id="KW-0963">Cytoplasm</keyword>
<keyword evidence="6" id="KW-1133">Transmembrane helix</keyword>
<keyword evidence="4 5" id="KW-0808">Transferase</keyword>
<evidence type="ECO:0000256" key="4">
    <source>
        <dbReference type="ARBA" id="ARBA00022679"/>
    </source>
</evidence>
<evidence type="ECO:0000256" key="3">
    <source>
        <dbReference type="ARBA" id="ARBA00022490"/>
    </source>
</evidence>
<dbReference type="GO" id="GO:0008146">
    <property type="term" value="F:sulfotransferase activity"/>
    <property type="evidence" value="ECO:0007669"/>
    <property type="project" value="InterPro"/>
</dbReference>
<dbReference type="EMBL" id="OW240921">
    <property type="protein sequence ID" value="CAH2319316.1"/>
    <property type="molecule type" value="Genomic_DNA"/>
</dbReference>
<evidence type="ECO:0000313" key="8">
    <source>
        <dbReference type="EMBL" id="CAH2319317.1"/>
    </source>
</evidence>
<proteinExistence type="inferred from homology"/>
<dbReference type="EMBL" id="OW240921">
    <property type="protein sequence ID" value="CAH2319317.1"/>
    <property type="molecule type" value="Genomic_DNA"/>
</dbReference>
<dbReference type="Gene3D" id="3.40.50.300">
    <property type="entry name" value="P-loop containing nucleotide triphosphate hydrolases"/>
    <property type="match status" value="1"/>
</dbReference>
<evidence type="ECO:0000256" key="5">
    <source>
        <dbReference type="RuleBase" id="RU361155"/>
    </source>
</evidence>